<dbReference type="AlphaFoldDB" id="A0A3B0RTA5"/>
<feature type="transmembrane region" description="Helical" evidence="1">
    <location>
        <begin position="21"/>
        <end position="38"/>
    </location>
</feature>
<reference evidence="2" key="1">
    <citation type="submission" date="2018-06" db="EMBL/GenBank/DDBJ databases">
        <authorList>
            <person name="Zhirakovskaya E."/>
        </authorList>
    </citation>
    <scope>NUCLEOTIDE SEQUENCE</scope>
</reference>
<keyword evidence="1" id="KW-0472">Membrane</keyword>
<evidence type="ECO:0000256" key="1">
    <source>
        <dbReference type="SAM" id="Phobius"/>
    </source>
</evidence>
<dbReference type="EMBL" id="UOEI01000068">
    <property type="protein sequence ID" value="VAV91726.1"/>
    <property type="molecule type" value="Genomic_DNA"/>
</dbReference>
<feature type="non-terminal residue" evidence="2">
    <location>
        <position position="40"/>
    </location>
</feature>
<organism evidence="2">
    <name type="scientific">hydrothermal vent metagenome</name>
    <dbReference type="NCBI Taxonomy" id="652676"/>
    <lineage>
        <taxon>unclassified sequences</taxon>
        <taxon>metagenomes</taxon>
        <taxon>ecological metagenomes</taxon>
    </lineage>
</organism>
<evidence type="ECO:0000313" key="2">
    <source>
        <dbReference type="EMBL" id="VAV91726.1"/>
    </source>
</evidence>
<proteinExistence type="predicted"/>
<name>A0A3B0RTA5_9ZZZZ</name>
<sequence length="40" mass="4327">MTIDQVAIDDEALRRATRKGIIAALILAGLTIIEYIVATN</sequence>
<gene>
    <name evidence="2" type="ORF">MNBD_ACTINO01-1266</name>
</gene>
<accession>A0A3B0RTA5</accession>
<keyword evidence="1" id="KW-1133">Transmembrane helix</keyword>
<keyword evidence="1" id="KW-0812">Transmembrane</keyword>
<protein>
    <submittedName>
        <fullName evidence="2">Uncharacterized protein</fullName>
    </submittedName>
</protein>